<accession>D2J6V3</accession>
<reference evidence="2" key="2">
    <citation type="submission" date="2009-12" db="EMBL/GenBank/DDBJ databases">
        <authorList>
            <person name="Summers A.O."/>
            <person name="Shearer J."/>
            <person name="Wireman J."/>
        </authorList>
    </citation>
    <scope>NUCLEOTIDE SEQUENCE</scope>
    <source>
        <strain evidence="2">CDC3</strain>
        <plasmid evidence="2">SAP020A</plasmid>
    </source>
</reference>
<dbReference type="AlphaFoldDB" id="D2J6V3"/>
<reference evidence="2" key="1">
    <citation type="submission" date="2009-08" db="EMBL/GenBank/DDBJ databases">
        <authorList>
            <person name="Gill J."/>
            <person name="Borman J."/>
            <person name="Shetty J."/>
            <person name="Hostetler J."/>
            <person name="Durkin S."/>
            <person name="Montgomery B."/>
        </authorList>
    </citation>
    <scope>NUCLEOTIDE SEQUENCE</scope>
    <source>
        <strain evidence="2">CDC3</strain>
        <plasmid evidence="2">SAP020A</plasmid>
    </source>
</reference>
<feature type="transmembrane region" description="Helical" evidence="1">
    <location>
        <begin position="20"/>
        <end position="38"/>
    </location>
</feature>
<evidence type="ECO:0000256" key="1">
    <source>
        <dbReference type="SAM" id="Phobius"/>
    </source>
</evidence>
<gene>
    <name evidence="2" type="ORF">SAP020A_009</name>
</gene>
<proteinExistence type="predicted"/>
<keyword evidence="1" id="KW-1133">Transmembrane helix</keyword>
<geneLocation type="plasmid" evidence="2">
    <name>SAP020A</name>
</geneLocation>
<keyword evidence="2" id="KW-0614">Plasmid</keyword>
<dbReference type="EMBL" id="GQ900386">
    <property type="protein sequence ID" value="ADA61584.1"/>
    <property type="molecule type" value="Genomic_DNA"/>
</dbReference>
<sequence length="39" mass="4465">MDKMLNQIVNTFSDIITNPMYLVIGFILIIVVLLLLDLD</sequence>
<protein>
    <submittedName>
        <fullName evidence="2">Uncharacterized protein</fullName>
    </submittedName>
</protein>
<keyword evidence="1" id="KW-0472">Membrane</keyword>
<name>D2J6V3_9STAP</name>
<keyword evidence="1" id="KW-0812">Transmembrane</keyword>
<organism evidence="2">
    <name type="scientific">Staphylococcus sp. CDC3</name>
    <dbReference type="NCBI Taxonomy" id="678601"/>
    <lineage>
        <taxon>Bacteria</taxon>
        <taxon>Bacillati</taxon>
        <taxon>Bacillota</taxon>
        <taxon>Bacilli</taxon>
        <taxon>Bacillales</taxon>
        <taxon>Staphylococcaceae</taxon>
        <taxon>Staphylococcus</taxon>
    </lineage>
</organism>
<evidence type="ECO:0000313" key="2">
    <source>
        <dbReference type="EMBL" id="ADA61584.1"/>
    </source>
</evidence>